<protein>
    <recommendedName>
        <fullName evidence="3">Excisionase family DNA binding protein</fullName>
    </recommendedName>
</protein>
<dbReference type="Proteomes" id="UP000540989">
    <property type="component" value="Unassembled WGS sequence"/>
</dbReference>
<accession>A0A7W8E2D4</accession>
<proteinExistence type="predicted"/>
<reference evidence="1 2" key="1">
    <citation type="submission" date="2020-08" db="EMBL/GenBank/DDBJ databases">
        <title>Genomic Encyclopedia of Type Strains, Phase IV (KMG-V): Genome sequencing to study the core and pangenomes of soil and plant-associated prokaryotes.</title>
        <authorList>
            <person name="Whitman W."/>
        </authorList>
    </citation>
    <scope>NUCLEOTIDE SEQUENCE [LARGE SCALE GENOMIC DNA]</scope>
    <source>
        <strain evidence="1 2">M8UP14</strain>
    </source>
</reference>
<name>A0A7W8E2D4_9BACT</name>
<evidence type="ECO:0000313" key="1">
    <source>
        <dbReference type="EMBL" id="MBB5056074.1"/>
    </source>
</evidence>
<sequence length="87" mass="9823">MIRRGLVIPVQVTEQTIPVPTKLLYDRKSAAFTLSISVRSLDYLIANKRLNTIKMGSKVMVSHGSLVKFSRQHHASLTEQDSQNSRE</sequence>
<comment type="caution">
    <text evidence="1">The sequence shown here is derived from an EMBL/GenBank/DDBJ whole genome shotgun (WGS) entry which is preliminary data.</text>
</comment>
<dbReference type="EMBL" id="JACHIP010000001">
    <property type="protein sequence ID" value="MBB5056074.1"/>
    <property type="molecule type" value="Genomic_DNA"/>
</dbReference>
<evidence type="ECO:0008006" key="3">
    <source>
        <dbReference type="Google" id="ProtNLM"/>
    </source>
</evidence>
<organism evidence="1 2">
    <name type="scientific">Granulicella aggregans</name>
    <dbReference type="NCBI Taxonomy" id="474949"/>
    <lineage>
        <taxon>Bacteria</taxon>
        <taxon>Pseudomonadati</taxon>
        <taxon>Acidobacteriota</taxon>
        <taxon>Terriglobia</taxon>
        <taxon>Terriglobales</taxon>
        <taxon>Acidobacteriaceae</taxon>
        <taxon>Granulicella</taxon>
    </lineage>
</organism>
<keyword evidence="2" id="KW-1185">Reference proteome</keyword>
<evidence type="ECO:0000313" key="2">
    <source>
        <dbReference type="Proteomes" id="UP000540989"/>
    </source>
</evidence>
<gene>
    <name evidence="1" type="ORF">HDF16_000743</name>
</gene>
<dbReference type="AlphaFoldDB" id="A0A7W8E2D4"/>
<dbReference type="RefSeq" id="WP_184213770.1">
    <property type="nucleotide sequence ID" value="NZ_JACHIP010000001.1"/>
</dbReference>